<name>A0A2P8R2M3_9BACT</name>
<keyword evidence="2" id="KW-1185">Reference proteome</keyword>
<sequence>MLTDLTKKIKKDYGSLKFFLEKNNINRNTYNVVVRGYGSSKRIIDVLIKHNYIESEEELKRTK</sequence>
<proteinExistence type="predicted"/>
<evidence type="ECO:0000313" key="1">
    <source>
        <dbReference type="EMBL" id="PSM52764.1"/>
    </source>
</evidence>
<dbReference type="EMBL" id="PDHH01000002">
    <property type="protein sequence ID" value="PSM52764.1"/>
    <property type="molecule type" value="Genomic_DNA"/>
</dbReference>
<accession>A0A2P8R2M3</accession>
<dbReference type="Proteomes" id="UP000240535">
    <property type="component" value="Unassembled WGS sequence"/>
</dbReference>
<reference evidence="2" key="1">
    <citation type="submission" date="2017-10" db="EMBL/GenBank/DDBJ databases">
        <title>Campylobacter species from seals.</title>
        <authorList>
            <person name="Gilbert M.J."/>
            <person name="Zomer A.L."/>
            <person name="Timmerman A.J."/>
            <person name="Duim B."/>
            <person name="Wagenaar J.A."/>
        </authorList>
    </citation>
    <scope>NUCLEOTIDE SEQUENCE [LARGE SCALE GENOMIC DNA]</scope>
    <source>
        <strain evidence="2">17S00004-5</strain>
    </source>
</reference>
<organism evidence="1 2">
    <name type="scientific">Campylobacter blaseri</name>
    <dbReference type="NCBI Taxonomy" id="2042961"/>
    <lineage>
        <taxon>Bacteria</taxon>
        <taxon>Pseudomonadati</taxon>
        <taxon>Campylobacterota</taxon>
        <taxon>Epsilonproteobacteria</taxon>
        <taxon>Campylobacterales</taxon>
        <taxon>Campylobacteraceae</taxon>
        <taxon>Campylobacter</taxon>
    </lineage>
</organism>
<evidence type="ECO:0000313" key="2">
    <source>
        <dbReference type="Proteomes" id="UP000240535"/>
    </source>
</evidence>
<gene>
    <name evidence="1" type="ORF">CQ405_03305</name>
</gene>
<dbReference type="RefSeq" id="WP_106870582.1">
    <property type="nucleotide sequence ID" value="NZ_CP053841.1"/>
</dbReference>
<dbReference type="AlphaFoldDB" id="A0A2P8R2M3"/>
<comment type="caution">
    <text evidence="1">The sequence shown here is derived from an EMBL/GenBank/DDBJ whole genome shotgun (WGS) entry which is preliminary data.</text>
</comment>
<protein>
    <submittedName>
        <fullName evidence="1">Uncharacterized protein</fullName>
    </submittedName>
</protein>